<dbReference type="Proteomes" id="UP000054485">
    <property type="component" value="Unassembled WGS sequence"/>
</dbReference>
<dbReference type="Pfam" id="PF18759">
    <property type="entry name" value="Plavaka"/>
    <property type="match status" value="1"/>
</dbReference>
<feature type="region of interest" description="Disordered" evidence="1">
    <location>
        <begin position="1031"/>
        <end position="1091"/>
    </location>
</feature>
<keyword evidence="3" id="KW-1185">Reference proteome</keyword>
<feature type="compositionally biased region" description="Polar residues" evidence="1">
    <location>
        <begin position="654"/>
        <end position="664"/>
    </location>
</feature>
<feature type="compositionally biased region" description="Acidic residues" evidence="1">
    <location>
        <begin position="1031"/>
        <end position="1043"/>
    </location>
</feature>
<feature type="compositionally biased region" description="Acidic residues" evidence="1">
    <location>
        <begin position="1050"/>
        <end position="1091"/>
    </location>
</feature>
<sequence length="1091" mass="123677">MSAKHSTVSEEPLLLRRRRIPRFFDDIACSTEDLNDPVNAPSLPAQSRIKRVLLTLRDTLQTAFNSVGICRLYPRHPSFEPNTYIPSSLLARSCPTVVQATNFLPTAILPPPYPFPNMTIYRLMSWMNSGSHRKSENEVQRLVGDIIQADDFDVKHLEGFSVRRSLRELDKDEGVDTVNFPDDWIKASATIDIPTRSKEEGPEAYTIPGFHYHPLVEVIRAAFADVQAGAFHLLPFKRLWKDPLNDTQDNLQKLPKEPGCSLEHVIAGLMFFSDATHLANFGTAKAWPLYLYFGNLTKYTRALPQSGACHLVGFLPSLPDSIKDMLSGLSRISKTGMMSLHTHCRRELFQACWGIMLDEDFLDAYRHSIVLKCADGVLRRIFPRVFTYSADYPEKVLIAAMKDMGLCPCPRCLTPKSLFGSLGLSEDMKRRINNLRVYVIATVARAREYIYNEGNTVDGAKVDRTLGDGSWVPTINRFVEKLGPLGLDPFRMLVIDFMHECELGTWKALFIHLIQLLYALPGGTQLVAKLDTRFRQVPTFGNGVIRMFANNTSEMKKLAAHDFEDILQCAIPVFEGLFPPPHDRAVQSLLYRFAQWHALAKLRLHSESTMAFLEKTFQKLSRRLRKFQRDTCAAFDTVELPREKAARQKKSSQRSKTNAISPESSGPKVKRFNLSTYKFHAMADYVSSIRLFGTTDSFTTQMGELAHRAVKAFYPLTSKLDTPAQLAKHERRRRVLHRVAEAGGSASFGVQSPADAPPPASVGIHHQIATNQSHPVNLFAFLGENADDPAIKNFIPKFKDHVLYRLRKLDISYCDHVFTDEEHNSVIIPNNTIYTVQTMQVHYTTYDLRREYDTINPRTHADVMVISGETAPSHPYWYARVLGIYHLETWIHDDGQPVKQHLKVLWVRWLAPFQNCKSAMKDARLPKVAFVEESDSDAFGFLDPRQVVRGVHLIPAFASGRGTSSLRYGKSLARPGGGLDDWEEHYVGIFADRDMFMRYTHLGVGHPVMIRRIIRDCESLTLPNAMDVVDEEVSDGEDQEEVNDEHLGGDDEQEENDDEFSDEEPEDEEEEDGENDEGGDNIEDLFDDLSF</sequence>
<dbReference type="STRING" id="930992.A0A0C9Z827"/>
<evidence type="ECO:0000256" key="1">
    <source>
        <dbReference type="SAM" id="MobiDB-lite"/>
    </source>
</evidence>
<organism evidence="2 3">
    <name type="scientific">Suillus luteus UH-Slu-Lm8-n1</name>
    <dbReference type="NCBI Taxonomy" id="930992"/>
    <lineage>
        <taxon>Eukaryota</taxon>
        <taxon>Fungi</taxon>
        <taxon>Dikarya</taxon>
        <taxon>Basidiomycota</taxon>
        <taxon>Agaricomycotina</taxon>
        <taxon>Agaricomycetes</taxon>
        <taxon>Agaricomycetidae</taxon>
        <taxon>Boletales</taxon>
        <taxon>Suillineae</taxon>
        <taxon>Suillaceae</taxon>
        <taxon>Suillus</taxon>
    </lineage>
</organism>
<evidence type="ECO:0000313" key="2">
    <source>
        <dbReference type="EMBL" id="KIK33685.1"/>
    </source>
</evidence>
<dbReference type="InterPro" id="IPR041078">
    <property type="entry name" value="Plavaka"/>
</dbReference>
<dbReference type="InParanoid" id="A0A0C9Z827"/>
<name>A0A0C9Z827_9AGAM</name>
<evidence type="ECO:0000313" key="3">
    <source>
        <dbReference type="Proteomes" id="UP000054485"/>
    </source>
</evidence>
<dbReference type="EMBL" id="KN835889">
    <property type="protein sequence ID" value="KIK33685.1"/>
    <property type="molecule type" value="Genomic_DNA"/>
</dbReference>
<dbReference type="HOGENOM" id="CLU_002498_0_1_1"/>
<reference evidence="2 3" key="1">
    <citation type="submission" date="2014-04" db="EMBL/GenBank/DDBJ databases">
        <authorList>
            <consortium name="DOE Joint Genome Institute"/>
            <person name="Kuo A."/>
            <person name="Ruytinx J."/>
            <person name="Rineau F."/>
            <person name="Colpaert J."/>
            <person name="Kohler A."/>
            <person name="Nagy L.G."/>
            <person name="Floudas D."/>
            <person name="Copeland A."/>
            <person name="Barry K.W."/>
            <person name="Cichocki N."/>
            <person name="Veneault-Fourrey C."/>
            <person name="LaButti K."/>
            <person name="Lindquist E.A."/>
            <person name="Lipzen A."/>
            <person name="Lundell T."/>
            <person name="Morin E."/>
            <person name="Murat C."/>
            <person name="Sun H."/>
            <person name="Tunlid A."/>
            <person name="Henrissat B."/>
            <person name="Grigoriev I.V."/>
            <person name="Hibbett D.S."/>
            <person name="Martin F."/>
            <person name="Nordberg H.P."/>
            <person name="Cantor M.N."/>
            <person name="Hua S.X."/>
        </authorList>
    </citation>
    <scope>NUCLEOTIDE SEQUENCE [LARGE SCALE GENOMIC DNA]</scope>
    <source>
        <strain evidence="2 3">UH-Slu-Lm8-n1</strain>
    </source>
</reference>
<protein>
    <submittedName>
        <fullName evidence="2">Uncharacterized protein</fullName>
    </submittedName>
</protein>
<dbReference type="OrthoDB" id="2687259at2759"/>
<proteinExistence type="predicted"/>
<dbReference type="AlphaFoldDB" id="A0A0C9Z827"/>
<feature type="region of interest" description="Disordered" evidence="1">
    <location>
        <begin position="643"/>
        <end position="667"/>
    </location>
</feature>
<reference evidence="3" key="2">
    <citation type="submission" date="2015-01" db="EMBL/GenBank/DDBJ databases">
        <title>Evolutionary Origins and Diversification of the Mycorrhizal Mutualists.</title>
        <authorList>
            <consortium name="DOE Joint Genome Institute"/>
            <consortium name="Mycorrhizal Genomics Consortium"/>
            <person name="Kohler A."/>
            <person name="Kuo A."/>
            <person name="Nagy L.G."/>
            <person name="Floudas D."/>
            <person name="Copeland A."/>
            <person name="Barry K.W."/>
            <person name="Cichocki N."/>
            <person name="Veneault-Fourrey C."/>
            <person name="LaButti K."/>
            <person name="Lindquist E.A."/>
            <person name="Lipzen A."/>
            <person name="Lundell T."/>
            <person name="Morin E."/>
            <person name="Murat C."/>
            <person name="Riley R."/>
            <person name="Ohm R."/>
            <person name="Sun H."/>
            <person name="Tunlid A."/>
            <person name="Henrissat B."/>
            <person name="Grigoriev I.V."/>
            <person name="Hibbett D.S."/>
            <person name="Martin F."/>
        </authorList>
    </citation>
    <scope>NUCLEOTIDE SEQUENCE [LARGE SCALE GENOMIC DNA]</scope>
    <source>
        <strain evidence="3">UH-Slu-Lm8-n1</strain>
    </source>
</reference>
<accession>A0A0C9Z827</accession>
<gene>
    <name evidence="2" type="ORF">CY34DRAFT_18219</name>
</gene>